<name>A0A158HEP4_9BURK</name>
<dbReference type="Proteomes" id="UP000054683">
    <property type="component" value="Unassembled WGS sequence"/>
</dbReference>
<evidence type="ECO:0000313" key="1">
    <source>
        <dbReference type="EMBL" id="SAL42503.1"/>
    </source>
</evidence>
<reference evidence="1 2" key="1">
    <citation type="submission" date="2016-01" db="EMBL/GenBank/DDBJ databases">
        <authorList>
            <person name="Oliw E.H."/>
        </authorList>
    </citation>
    <scope>NUCLEOTIDE SEQUENCE [LARGE SCALE GENOMIC DNA]</scope>
    <source>
        <strain evidence="1">LMG 27134</strain>
    </source>
</reference>
<proteinExistence type="predicted"/>
<dbReference type="EMBL" id="FCOK02000029">
    <property type="protein sequence ID" value="SAL42503.1"/>
    <property type="molecule type" value="Genomic_DNA"/>
</dbReference>
<evidence type="ECO:0000313" key="2">
    <source>
        <dbReference type="Proteomes" id="UP000054683"/>
    </source>
</evidence>
<gene>
    <name evidence="1" type="ORF">AWB69_04294</name>
</gene>
<protein>
    <submittedName>
        <fullName evidence="1">Uncharacterized protein</fullName>
    </submittedName>
</protein>
<dbReference type="RefSeq" id="WP_197500287.1">
    <property type="nucleotide sequence ID" value="NZ_FCOK02000029.1"/>
</dbReference>
<sequence length="52" mass="5963">MNFGLLLSHPPVRQEARVYYHAVPALHVHVKGDPAVSNRVAAFWRRLKTRLS</sequence>
<organism evidence="1 2">
    <name type="scientific">Caballeronia udeis</name>
    <dbReference type="NCBI Taxonomy" id="1232866"/>
    <lineage>
        <taxon>Bacteria</taxon>
        <taxon>Pseudomonadati</taxon>
        <taxon>Pseudomonadota</taxon>
        <taxon>Betaproteobacteria</taxon>
        <taxon>Burkholderiales</taxon>
        <taxon>Burkholderiaceae</taxon>
        <taxon>Caballeronia</taxon>
    </lineage>
</organism>
<dbReference type="AlphaFoldDB" id="A0A158HEP4"/>
<accession>A0A158HEP4</accession>